<dbReference type="RefSeq" id="WP_074627552.1">
    <property type="nucleotide sequence ID" value="NZ_FOGM01000006.1"/>
</dbReference>
<name>A0A1H9QHY0_9STRE</name>
<proteinExistence type="predicted"/>
<dbReference type="EMBL" id="FOGM01000006">
    <property type="protein sequence ID" value="SER60028.1"/>
    <property type="molecule type" value="Genomic_DNA"/>
</dbReference>
<dbReference type="Proteomes" id="UP000182712">
    <property type="component" value="Unassembled WGS sequence"/>
</dbReference>
<organism evidence="1 2">
    <name type="scientific">Streptococcus gallolyticus</name>
    <dbReference type="NCBI Taxonomy" id="315405"/>
    <lineage>
        <taxon>Bacteria</taxon>
        <taxon>Bacillati</taxon>
        <taxon>Bacillota</taxon>
        <taxon>Bacilli</taxon>
        <taxon>Lactobacillales</taxon>
        <taxon>Streptococcaceae</taxon>
        <taxon>Streptococcus</taxon>
    </lineage>
</organism>
<protein>
    <submittedName>
        <fullName evidence="1">Uncharacterized protein</fullName>
    </submittedName>
</protein>
<gene>
    <name evidence="1" type="ORF">SAMN04487840_1064</name>
</gene>
<sequence>MTKQAKTLEEFEVLHRSGTVEFIYKGFECLIRLAEWSGHLNGYVKIPKTHPYYFKDYDELDIECHGGLSFSGFLTNRKGERNWYIGFDCAHAGDLIPRIGEQFPISNLLFGYEVWRDEKYVTDNLKNIVEQLIERSKQ</sequence>
<accession>A0A1H9QHY0</accession>
<dbReference type="AlphaFoldDB" id="A0A1H9QHY0"/>
<evidence type="ECO:0000313" key="2">
    <source>
        <dbReference type="Proteomes" id="UP000182712"/>
    </source>
</evidence>
<reference evidence="1 2" key="1">
    <citation type="submission" date="2016-10" db="EMBL/GenBank/DDBJ databases">
        <authorList>
            <person name="de Groot N.N."/>
        </authorList>
    </citation>
    <scope>NUCLEOTIDE SEQUENCE [LARGE SCALE GENOMIC DNA]</scope>
    <source>
        <strain evidence="1 2">VTM2R47</strain>
    </source>
</reference>
<evidence type="ECO:0000313" key="1">
    <source>
        <dbReference type="EMBL" id="SER60028.1"/>
    </source>
</evidence>